<name>A0A1N7K5N3_9FLAO</name>
<evidence type="ECO:0000313" key="2">
    <source>
        <dbReference type="Proteomes" id="UP000185839"/>
    </source>
</evidence>
<protein>
    <recommendedName>
        <fullName evidence="3">Addiction module protein</fullName>
    </recommendedName>
</protein>
<organism evidence="1 2">
    <name type="scientific">Kaistella chaponensis</name>
    <dbReference type="NCBI Taxonomy" id="713588"/>
    <lineage>
        <taxon>Bacteria</taxon>
        <taxon>Pseudomonadati</taxon>
        <taxon>Bacteroidota</taxon>
        <taxon>Flavobacteriia</taxon>
        <taxon>Flavobacteriales</taxon>
        <taxon>Weeksellaceae</taxon>
        <taxon>Chryseobacterium group</taxon>
        <taxon>Kaistella</taxon>
    </lineage>
</organism>
<evidence type="ECO:0000313" key="1">
    <source>
        <dbReference type="EMBL" id="SIS56915.1"/>
    </source>
</evidence>
<dbReference type="Proteomes" id="UP000185839">
    <property type="component" value="Unassembled WGS sequence"/>
</dbReference>
<proteinExistence type="predicted"/>
<reference evidence="2" key="1">
    <citation type="submission" date="2017-01" db="EMBL/GenBank/DDBJ databases">
        <authorList>
            <person name="Varghese N."/>
            <person name="Submissions S."/>
        </authorList>
    </citation>
    <scope>NUCLEOTIDE SEQUENCE [LARGE SCALE GENOMIC DNA]</scope>
    <source>
        <strain evidence="2">DSM 23145</strain>
    </source>
</reference>
<dbReference type="RefSeq" id="WP_076385544.1">
    <property type="nucleotide sequence ID" value="NZ_FTOI01000003.1"/>
</dbReference>
<dbReference type="EMBL" id="FTOI01000003">
    <property type="protein sequence ID" value="SIS56915.1"/>
    <property type="molecule type" value="Genomic_DNA"/>
</dbReference>
<dbReference type="AlphaFoldDB" id="A0A1N7K5N3"/>
<dbReference type="STRING" id="713588.SAMN05421789_10333"/>
<dbReference type="OrthoDB" id="1270055at2"/>
<sequence length="71" mass="8359">MDISKELPFQQLLGIIKNLNSKEKEEVAKILIEETEVTDEMWDEALKRKKDFENGKIPTESWQNLKKRILG</sequence>
<evidence type="ECO:0008006" key="3">
    <source>
        <dbReference type="Google" id="ProtNLM"/>
    </source>
</evidence>
<accession>A0A1N7K5N3</accession>
<gene>
    <name evidence="1" type="ORF">SAMN05421789_10333</name>
</gene>
<keyword evidence="2" id="KW-1185">Reference proteome</keyword>